<keyword evidence="4" id="KW-1185">Reference proteome</keyword>
<sequence>MKITHHLGRFTTFFKESSLVIQLVIVASAIGIIAGTATVAVMVATPNKNETSTHSTTSESGNVAGDTDSKPFTSSDSEQIDTTPAEQTANEPVATNPIKKTTQNTETTTTQPTQTPTTPQQTTTTTIAPTPVTAPTCNETMKSSYTSLYNSKVNAENAIWYNQIEAWNNYAAGNGVGGAFSGYVQSMINENKPAHDARLAQLQTQYYQNLSSINCNP</sequence>
<dbReference type="STRING" id="1332188.L336_0290"/>
<feature type="transmembrane region" description="Helical" evidence="2">
    <location>
        <begin position="20"/>
        <end position="44"/>
    </location>
</feature>
<keyword evidence="2" id="KW-1133">Transmembrane helix</keyword>
<accession>R4PM87</accession>
<keyword evidence="2" id="KW-0472">Membrane</keyword>
<dbReference type="KEGG" id="saal:L336_0290"/>
<evidence type="ECO:0000256" key="2">
    <source>
        <dbReference type="SAM" id="Phobius"/>
    </source>
</evidence>
<gene>
    <name evidence="3" type="ORF">L336_0290</name>
</gene>
<name>R4PM87_9BACT</name>
<organism evidence="3 4">
    <name type="scientific">Candidatus Saccharimonas aalborgensis</name>
    <dbReference type="NCBI Taxonomy" id="1332188"/>
    <lineage>
        <taxon>Bacteria</taxon>
        <taxon>Candidatus Saccharimonadota</taxon>
        <taxon>Candidatus Saccharimonadia</taxon>
        <taxon>Candidatus Saccharimonadales</taxon>
        <taxon>Candidatus Saccharimonadaceae</taxon>
        <taxon>Candidatus Saccharimonas</taxon>
    </lineage>
</organism>
<feature type="compositionally biased region" description="Low complexity" evidence="1">
    <location>
        <begin position="49"/>
        <end position="60"/>
    </location>
</feature>
<dbReference type="Proteomes" id="UP000013893">
    <property type="component" value="Chromosome"/>
</dbReference>
<dbReference type="HOGENOM" id="CLU_1270380_0_0_0"/>
<reference evidence="3 4" key="1">
    <citation type="journal article" date="2013" name="Nat. Biotechnol.">
        <title>Genome sequences of rare, uncultured bacteria obtained by differential coverage binning of multiple metagenomes.</title>
        <authorList>
            <person name="Albertsen M."/>
            <person name="Hugenholtz P."/>
            <person name="Skarshewski A."/>
            <person name="Nielsen K.L."/>
            <person name="Tyson G.W."/>
            <person name="Nielsen P.H."/>
        </authorList>
    </citation>
    <scope>NUCLEOTIDE SEQUENCE [LARGE SCALE GENOMIC DNA]</scope>
    <source>
        <strain evidence="3">TM71</strain>
    </source>
</reference>
<evidence type="ECO:0000313" key="3">
    <source>
        <dbReference type="EMBL" id="AGL61999.1"/>
    </source>
</evidence>
<feature type="compositionally biased region" description="Low complexity" evidence="1">
    <location>
        <begin position="101"/>
        <end position="135"/>
    </location>
</feature>
<feature type="compositionally biased region" description="Polar residues" evidence="1">
    <location>
        <begin position="70"/>
        <end position="90"/>
    </location>
</feature>
<protein>
    <submittedName>
        <fullName evidence="3">Uncharacterized protein</fullName>
    </submittedName>
</protein>
<dbReference type="AlphaFoldDB" id="R4PM87"/>
<dbReference type="EMBL" id="CP005957">
    <property type="protein sequence ID" value="AGL61999.1"/>
    <property type="molecule type" value="Genomic_DNA"/>
</dbReference>
<feature type="region of interest" description="Disordered" evidence="1">
    <location>
        <begin position="49"/>
        <end position="135"/>
    </location>
</feature>
<proteinExistence type="predicted"/>
<evidence type="ECO:0000256" key="1">
    <source>
        <dbReference type="SAM" id="MobiDB-lite"/>
    </source>
</evidence>
<keyword evidence="2" id="KW-0812">Transmembrane</keyword>
<dbReference type="RefSeq" id="WP_015641449.1">
    <property type="nucleotide sequence ID" value="NC_021219.1"/>
</dbReference>
<evidence type="ECO:0000313" key="4">
    <source>
        <dbReference type="Proteomes" id="UP000013893"/>
    </source>
</evidence>